<dbReference type="AlphaFoldDB" id="A0A9P7C4N4"/>
<dbReference type="EMBL" id="JAANIU010008492">
    <property type="protein sequence ID" value="KAG1534981.1"/>
    <property type="molecule type" value="Genomic_DNA"/>
</dbReference>
<proteinExistence type="predicted"/>
<accession>A0A9P7C4N4</accession>
<evidence type="ECO:0000313" key="2">
    <source>
        <dbReference type="Proteomes" id="UP000740926"/>
    </source>
</evidence>
<gene>
    <name evidence="1" type="ORF">G6F50_015424</name>
</gene>
<reference evidence="1 2" key="1">
    <citation type="journal article" date="2020" name="Microb. Genom.">
        <title>Genetic diversity of clinical and environmental Mucorales isolates obtained from an investigation of mucormycosis cases among solid organ transplant recipients.</title>
        <authorList>
            <person name="Nguyen M.H."/>
            <person name="Kaul D."/>
            <person name="Muto C."/>
            <person name="Cheng S.J."/>
            <person name="Richter R.A."/>
            <person name="Bruno V.M."/>
            <person name="Liu G."/>
            <person name="Beyhan S."/>
            <person name="Sundermann A.J."/>
            <person name="Mounaud S."/>
            <person name="Pasculle A.W."/>
            <person name="Nierman W.C."/>
            <person name="Driscoll E."/>
            <person name="Cumbie R."/>
            <person name="Clancy C.J."/>
            <person name="Dupont C.L."/>
        </authorList>
    </citation>
    <scope>NUCLEOTIDE SEQUENCE [LARGE SCALE GENOMIC DNA]</scope>
    <source>
        <strain evidence="1 2">GL24</strain>
    </source>
</reference>
<comment type="caution">
    <text evidence="1">The sequence shown here is derived from an EMBL/GenBank/DDBJ whole genome shotgun (WGS) entry which is preliminary data.</text>
</comment>
<sequence>MSSSLCRRDRHDGDAESGADHFCDLPHRDAFLGDGMPSRSRPVLLQRQAIKPRHVSHVAGRPAIGAVADVGRDALGLGDLDEWRDEALLFRVMHLGEPDCRHADALLRPFLPSQFGHLARVRVVAVEAVLERGQAGAARLSPG</sequence>
<organism evidence="1 2">
    <name type="scientific">Rhizopus delemar</name>
    <dbReference type="NCBI Taxonomy" id="936053"/>
    <lineage>
        <taxon>Eukaryota</taxon>
        <taxon>Fungi</taxon>
        <taxon>Fungi incertae sedis</taxon>
        <taxon>Mucoromycota</taxon>
        <taxon>Mucoromycotina</taxon>
        <taxon>Mucoromycetes</taxon>
        <taxon>Mucorales</taxon>
        <taxon>Mucorineae</taxon>
        <taxon>Rhizopodaceae</taxon>
        <taxon>Rhizopus</taxon>
    </lineage>
</organism>
<keyword evidence="2" id="KW-1185">Reference proteome</keyword>
<protein>
    <submittedName>
        <fullName evidence="1">Uncharacterized protein</fullName>
    </submittedName>
</protein>
<dbReference type="Proteomes" id="UP000740926">
    <property type="component" value="Unassembled WGS sequence"/>
</dbReference>
<name>A0A9P7C4N4_9FUNG</name>
<evidence type="ECO:0000313" key="1">
    <source>
        <dbReference type="EMBL" id="KAG1534981.1"/>
    </source>
</evidence>